<evidence type="ECO:0000313" key="4">
    <source>
        <dbReference type="EMBL" id="ABJ85961.1"/>
    </source>
</evidence>
<dbReference type="InterPro" id="IPR013424">
    <property type="entry name" value="Ice-binding_C"/>
</dbReference>
<reference evidence="4" key="1">
    <citation type="submission" date="2006-10" db="EMBL/GenBank/DDBJ databases">
        <title>Complete sequence of Solibacter usitatus Ellin6076.</title>
        <authorList>
            <consortium name="US DOE Joint Genome Institute"/>
            <person name="Copeland A."/>
            <person name="Lucas S."/>
            <person name="Lapidus A."/>
            <person name="Barry K."/>
            <person name="Detter J.C."/>
            <person name="Glavina del Rio T."/>
            <person name="Hammon N."/>
            <person name="Israni S."/>
            <person name="Dalin E."/>
            <person name="Tice H."/>
            <person name="Pitluck S."/>
            <person name="Thompson L.S."/>
            <person name="Brettin T."/>
            <person name="Bruce D."/>
            <person name="Han C."/>
            <person name="Tapia R."/>
            <person name="Gilna P."/>
            <person name="Schmutz J."/>
            <person name="Larimer F."/>
            <person name="Land M."/>
            <person name="Hauser L."/>
            <person name="Kyrpides N."/>
            <person name="Mikhailova N."/>
            <person name="Janssen P.H."/>
            <person name="Kuske C.R."/>
            <person name="Richardson P."/>
        </authorList>
    </citation>
    <scope>NUCLEOTIDE SEQUENCE</scope>
    <source>
        <strain evidence="4">Ellin6076</strain>
    </source>
</reference>
<keyword evidence="1" id="KW-0472">Membrane</keyword>
<gene>
    <name evidence="4" type="ordered locus">Acid_5005</name>
</gene>
<sequence length="221" mass="23568" precursor="true">MHKTLKTTIVFLFTGCSLLASSTSFAGYIQASNDQDFALLSTIIGDSTFNVTFSANGQLDFSYFAQHMMRTATLNLVDNNIFEGAGPVNVLAGTYSVAEPMDINFSLGGPLFVLPPVFADMPNVKEHPASQVVPDNSVVSVSSLMPVSVNTGCTNCGALPLSDAVWTPAPVSPPIRLSPFATPFSIFDATDDAPEPSTLALFVIALLGAGLFQFRRQYFKP</sequence>
<feature type="chain" id="PRO_5004162798" description="Ice-binding protein C-terminal domain-containing protein" evidence="2">
    <location>
        <begin position="27"/>
        <end position="221"/>
    </location>
</feature>
<protein>
    <recommendedName>
        <fullName evidence="3">Ice-binding protein C-terminal domain-containing protein</fullName>
    </recommendedName>
</protein>
<dbReference type="KEGG" id="sus:Acid_5005"/>
<keyword evidence="2" id="KW-0732">Signal</keyword>
<dbReference type="HOGENOM" id="CLU_1249940_0_0_0"/>
<name>Q01WK4_SOLUE</name>
<feature type="domain" description="Ice-binding protein C-terminal" evidence="3">
    <location>
        <begin position="193"/>
        <end position="216"/>
    </location>
</feature>
<keyword evidence="1" id="KW-1133">Transmembrane helix</keyword>
<dbReference type="NCBIfam" id="TIGR02595">
    <property type="entry name" value="PEP_CTERM"/>
    <property type="match status" value="1"/>
</dbReference>
<accession>Q01WK4</accession>
<dbReference type="Pfam" id="PF07589">
    <property type="entry name" value="PEP-CTERM"/>
    <property type="match status" value="1"/>
</dbReference>
<feature type="transmembrane region" description="Helical" evidence="1">
    <location>
        <begin position="197"/>
        <end position="214"/>
    </location>
</feature>
<proteinExistence type="predicted"/>
<dbReference type="EMBL" id="CP000473">
    <property type="protein sequence ID" value="ABJ85961.1"/>
    <property type="molecule type" value="Genomic_DNA"/>
</dbReference>
<evidence type="ECO:0000256" key="2">
    <source>
        <dbReference type="SAM" id="SignalP"/>
    </source>
</evidence>
<feature type="signal peptide" evidence="2">
    <location>
        <begin position="1"/>
        <end position="26"/>
    </location>
</feature>
<dbReference type="AlphaFoldDB" id="Q01WK4"/>
<keyword evidence="1" id="KW-0812">Transmembrane</keyword>
<evidence type="ECO:0000259" key="3">
    <source>
        <dbReference type="Pfam" id="PF07589"/>
    </source>
</evidence>
<dbReference type="InParanoid" id="Q01WK4"/>
<organism evidence="4">
    <name type="scientific">Solibacter usitatus (strain Ellin6076)</name>
    <dbReference type="NCBI Taxonomy" id="234267"/>
    <lineage>
        <taxon>Bacteria</taxon>
        <taxon>Pseudomonadati</taxon>
        <taxon>Acidobacteriota</taxon>
        <taxon>Terriglobia</taxon>
        <taxon>Bryobacterales</taxon>
        <taxon>Solibacteraceae</taxon>
        <taxon>Candidatus Solibacter</taxon>
    </lineage>
</organism>
<evidence type="ECO:0000256" key="1">
    <source>
        <dbReference type="SAM" id="Phobius"/>
    </source>
</evidence>